<organism evidence="2 3">
    <name type="scientific">Aureobasidium subglaciale (strain EXF-2481)</name>
    <name type="common">Aureobasidium pullulans var. subglaciale</name>
    <dbReference type="NCBI Taxonomy" id="1043005"/>
    <lineage>
        <taxon>Eukaryota</taxon>
        <taxon>Fungi</taxon>
        <taxon>Dikarya</taxon>
        <taxon>Ascomycota</taxon>
        <taxon>Pezizomycotina</taxon>
        <taxon>Dothideomycetes</taxon>
        <taxon>Dothideomycetidae</taxon>
        <taxon>Dothideales</taxon>
        <taxon>Saccotheciaceae</taxon>
        <taxon>Aureobasidium</taxon>
    </lineage>
</organism>
<feature type="compositionally biased region" description="Polar residues" evidence="1">
    <location>
        <begin position="371"/>
        <end position="390"/>
    </location>
</feature>
<dbReference type="RefSeq" id="XP_013341099.1">
    <property type="nucleotide sequence ID" value="XM_013485645.1"/>
</dbReference>
<reference evidence="2 3" key="1">
    <citation type="journal article" date="2014" name="BMC Genomics">
        <title>Genome sequencing of four Aureobasidium pullulans varieties: biotechnological potential, stress tolerance, and description of new species.</title>
        <authorList>
            <person name="Gostin Ar C."/>
            <person name="Ohm R.A."/>
            <person name="Kogej T."/>
            <person name="Sonjak S."/>
            <person name="Turk M."/>
            <person name="Zajc J."/>
            <person name="Zalar P."/>
            <person name="Grube M."/>
            <person name="Sun H."/>
            <person name="Han J."/>
            <person name="Sharma A."/>
            <person name="Chiniquy J."/>
            <person name="Ngan C.Y."/>
            <person name="Lipzen A."/>
            <person name="Barry K."/>
            <person name="Grigoriev I.V."/>
            <person name="Gunde-Cimerman N."/>
        </authorList>
    </citation>
    <scope>NUCLEOTIDE SEQUENCE [LARGE SCALE GENOMIC DNA]</scope>
    <source>
        <strain evidence="2 3">EXF-2481</strain>
    </source>
</reference>
<feature type="compositionally biased region" description="Polar residues" evidence="1">
    <location>
        <begin position="190"/>
        <end position="206"/>
    </location>
</feature>
<dbReference type="OrthoDB" id="284473at2759"/>
<keyword evidence="3" id="KW-1185">Reference proteome</keyword>
<dbReference type="OMA" id="NWAVGHD"/>
<feature type="compositionally biased region" description="Polar residues" evidence="1">
    <location>
        <begin position="428"/>
        <end position="439"/>
    </location>
</feature>
<dbReference type="InParanoid" id="A0A074Y4R1"/>
<protein>
    <submittedName>
        <fullName evidence="2">Uncharacterized protein</fullName>
    </submittedName>
</protein>
<dbReference type="HOGENOM" id="CLU_019574_0_0_1"/>
<dbReference type="Proteomes" id="UP000030641">
    <property type="component" value="Unassembled WGS sequence"/>
</dbReference>
<feature type="region of interest" description="Disordered" evidence="1">
    <location>
        <begin position="331"/>
        <end position="444"/>
    </location>
</feature>
<feature type="compositionally biased region" description="Basic and acidic residues" evidence="1">
    <location>
        <begin position="132"/>
        <end position="149"/>
    </location>
</feature>
<dbReference type="AlphaFoldDB" id="A0A074Y4R1"/>
<evidence type="ECO:0000313" key="3">
    <source>
        <dbReference type="Proteomes" id="UP000030641"/>
    </source>
</evidence>
<feature type="compositionally biased region" description="Basic and acidic residues" evidence="1">
    <location>
        <begin position="349"/>
        <end position="367"/>
    </location>
</feature>
<sequence length="670" mass="74378">MAAVVPDRERDLLRRIHACIDRMRAVTPDEPYVLSIPQDEPKYHHHSHHSSQMWRTNTPFRADDDPNQQYQTFYYHEPLSDVFQLHRNSHYQKDNASASSHTREREKESTQSTPNMLPKKKISLAAYANKKTQPDSKDGSKDSKDTKDIKPKHKKTESESTPSQPPKSRDSANLPRMLSPLHVPQRDKSQPSQQAPLKSQSQSQPRSEPKHSLLPPHLISPTLPPSIIASLHSKPYQPSRHKHAAKRLPSPLPPVADKSRKHPPNIPDTKTRDSPQEEHRNSPPPSLIVKFKIPKSMRKNLSRYLQMKPQPHTQVIRVLPPEKSSAPAYIAAQATKRPRPAEEDVALPDSKRKKDVKPDFNRPEASVKQEPATSSPATPTAQKDTPSARGTTKDLRTSAAMKRVESSDAMVNGTPQSTRQVNGIAKPSPSSTNTKTAESSAWEGEAVRVGSLGRELKHAASELDPSRSTGGKTDSRSREVAAAISLESLLLFMLSFYCTERGLSARNPPAPLSAGRTWATIPAFINFVRTRCQYFPILDGLACHLGAMCNGMVMLRLTTTRDRSQDMTPEEMRTLHSAALAAHKVSKDGDMKLPLSTIMSTFPKTWKKAMSGNGAAAGAENDVKVGRYSGDFTLPLGTNTEPLNAVRIGYALLREWCASKGLKQEMKLNL</sequence>
<evidence type="ECO:0000313" key="2">
    <source>
        <dbReference type="EMBL" id="KEQ92690.1"/>
    </source>
</evidence>
<accession>A0A074Y4R1</accession>
<feature type="region of interest" description="Disordered" evidence="1">
    <location>
        <begin position="458"/>
        <end position="477"/>
    </location>
</feature>
<feature type="region of interest" description="Disordered" evidence="1">
    <location>
        <begin position="92"/>
        <end position="295"/>
    </location>
</feature>
<dbReference type="EMBL" id="KL584769">
    <property type="protein sequence ID" value="KEQ92690.1"/>
    <property type="molecule type" value="Genomic_DNA"/>
</dbReference>
<feature type="compositionally biased region" description="Polar residues" evidence="1">
    <location>
        <begin position="50"/>
        <end position="59"/>
    </location>
</feature>
<proteinExistence type="predicted"/>
<feature type="compositionally biased region" description="Basic and acidic residues" evidence="1">
    <location>
        <begin position="391"/>
        <end position="406"/>
    </location>
</feature>
<name>A0A074Y4R1_AURSE</name>
<feature type="region of interest" description="Disordered" evidence="1">
    <location>
        <begin position="40"/>
        <end position="66"/>
    </location>
</feature>
<dbReference type="GeneID" id="25371224"/>
<dbReference type="STRING" id="1043005.A0A074Y4R1"/>
<feature type="compositionally biased region" description="Basic and acidic residues" evidence="1">
    <location>
        <begin position="269"/>
        <end position="281"/>
    </location>
</feature>
<evidence type="ECO:0000256" key="1">
    <source>
        <dbReference type="SAM" id="MobiDB-lite"/>
    </source>
</evidence>
<gene>
    <name evidence="2" type="ORF">AUEXF2481DRAFT_7430</name>
</gene>